<dbReference type="EMBL" id="CAJFDI010000006">
    <property type="protein sequence ID" value="CAD5235497.1"/>
    <property type="molecule type" value="Genomic_DNA"/>
</dbReference>
<dbReference type="Proteomes" id="UP000659654">
    <property type="component" value="Unassembled WGS sequence"/>
</dbReference>
<gene>
    <name evidence="2" type="ORF">BXYJ_LOCUS15588</name>
</gene>
<dbReference type="Proteomes" id="UP000582659">
    <property type="component" value="Unassembled WGS sequence"/>
</dbReference>
<dbReference type="AlphaFoldDB" id="A0A1I7S9M4"/>
<feature type="compositionally biased region" description="Basic and acidic residues" evidence="1">
    <location>
        <begin position="109"/>
        <end position="119"/>
    </location>
</feature>
<protein>
    <submittedName>
        <fullName evidence="2">(pine wood nematode) hypothetical protein</fullName>
    </submittedName>
</protein>
<reference evidence="5" key="1">
    <citation type="submission" date="2016-11" db="UniProtKB">
        <authorList>
            <consortium name="WormBaseParasite"/>
        </authorList>
    </citation>
    <scope>IDENTIFICATION</scope>
</reference>
<evidence type="ECO:0000313" key="4">
    <source>
        <dbReference type="Proteomes" id="UP000659654"/>
    </source>
</evidence>
<evidence type="ECO:0000313" key="3">
    <source>
        <dbReference type="Proteomes" id="UP000095284"/>
    </source>
</evidence>
<organism evidence="3 5">
    <name type="scientific">Bursaphelenchus xylophilus</name>
    <name type="common">Pinewood nematode worm</name>
    <name type="synonym">Aphelenchoides xylophilus</name>
    <dbReference type="NCBI Taxonomy" id="6326"/>
    <lineage>
        <taxon>Eukaryota</taxon>
        <taxon>Metazoa</taxon>
        <taxon>Ecdysozoa</taxon>
        <taxon>Nematoda</taxon>
        <taxon>Chromadorea</taxon>
        <taxon>Rhabditida</taxon>
        <taxon>Tylenchina</taxon>
        <taxon>Tylenchomorpha</taxon>
        <taxon>Aphelenchoidea</taxon>
        <taxon>Aphelenchoididae</taxon>
        <taxon>Bursaphelenchus</taxon>
    </lineage>
</organism>
<evidence type="ECO:0000313" key="2">
    <source>
        <dbReference type="EMBL" id="CAD5235497.1"/>
    </source>
</evidence>
<dbReference type="EMBL" id="CAJFCV020000006">
    <property type="protein sequence ID" value="CAG9131930.1"/>
    <property type="molecule type" value="Genomic_DNA"/>
</dbReference>
<feature type="compositionally biased region" description="Basic and acidic residues" evidence="1">
    <location>
        <begin position="92"/>
        <end position="102"/>
    </location>
</feature>
<proteinExistence type="predicted"/>
<accession>A0A1I7S9M4</accession>
<dbReference type="WBParaSite" id="BXY_0972100.1">
    <property type="protein sequence ID" value="BXY_0972100.1"/>
    <property type="gene ID" value="BXY_0972100"/>
</dbReference>
<keyword evidence="4" id="KW-1185">Reference proteome</keyword>
<feature type="region of interest" description="Disordered" evidence="1">
    <location>
        <begin position="92"/>
        <end position="129"/>
    </location>
</feature>
<sequence length="215" mass="24282">MIRIRLDTGIGEIVELEKTDFSKEETVQDVLDNYLRNYSEPRYFRGVQCSFKGDDLPLETILTTEHDVIEVRLCIDKPDSDGSDEEVFVEASADHISTDNKDPLNTTPKEAKSDDEGRESISGPLGENLGRLESIETTYEIANENMTHSYSNLSRAATEIEGAFDANNGAANSQRHRVEPLYKDNNISQVALMVMQYEKRTKVQEKEGRCVKVEL</sequence>
<evidence type="ECO:0000256" key="1">
    <source>
        <dbReference type="SAM" id="MobiDB-lite"/>
    </source>
</evidence>
<evidence type="ECO:0000313" key="5">
    <source>
        <dbReference type="WBParaSite" id="BXY_0972100.1"/>
    </source>
</evidence>
<name>A0A1I7S9M4_BURXY</name>
<reference evidence="2" key="2">
    <citation type="submission" date="2020-09" db="EMBL/GenBank/DDBJ databases">
        <authorList>
            <person name="Kikuchi T."/>
        </authorList>
    </citation>
    <scope>NUCLEOTIDE SEQUENCE</scope>
    <source>
        <strain evidence="2">Ka4C1</strain>
    </source>
</reference>
<dbReference type="Proteomes" id="UP000095284">
    <property type="component" value="Unplaced"/>
</dbReference>